<keyword evidence="5" id="KW-1185">Reference proteome</keyword>
<protein>
    <submittedName>
        <fullName evidence="4">Hsp20/alpha crystallin family protein</fullName>
    </submittedName>
</protein>
<evidence type="ECO:0000259" key="3">
    <source>
        <dbReference type="PROSITE" id="PS01031"/>
    </source>
</evidence>
<reference evidence="4 5" key="1">
    <citation type="submission" date="2020-02" db="EMBL/GenBank/DDBJ databases">
        <title>Genome analysis of Thermosulfuriphilus ammonigenes ST65T, an anaerobic thermophilic chemolithoautotrophic bacterium isolated from a deep-sea hydrothermal vent.</title>
        <authorList>
            <person name="Slobodkina G."/>
            <person name="Allioux M."/>
            <person name="Merkel A."/>
            <person name="Alain K."/>
            <person name="Jebbar M."/>
            <person name="Slobodkin A."/>
        </authorList>
    </citation>
    <scope>NUCLEOTIDE SEQUENCE [LARGE SCALE GENOMIC DNA]</scope>
    <source>
        <strain evidence="4 5">ST65</strain>
    </source>
</reference>
<dbReference type="InterPro" id="IPR008978">
    <property type="entry name" value="HSP20-like_chaperone"/>
</dbReference>
<evidence type="ECO:0000256" key="2">
    <source>
        <dbReference type="RuleBase" id="RU003616"/>
    </source>
</evidence>
<dbReference type="Gene3D" id="2.60.40.790">
    <property type="match status" value="1"/>
</dbReference>
<name>A0A6G7PZA1_9BACT</name>
<dbReference type="Pfam" id="PF00011">
    <property type="entry name" value="HSP20"/>
    <property type="match status" value="1"/>
</dbReference>
<dbReference type="SUPFAM" id="SSF49764">
    <property type="entry name" value="HSP20-like chaperones"/>
    <property type="match status" value="1"/>
</dbReference>
<feature type="domain" description="SHSP" evidence="3">
    <location>
        <begin position="1"/>
        <end position="107"/>
    </location>
</feature>
<evidence type="ECO:0000313" key="5">
    <source>
        <dbReference type="Proteomes" id="UP000502179"/>
    </source>
</evidence>
<sequence length="107" mass="11947">MVPPVDIYEDDEGIVLLADMPGVPKEKLELKIDKNVLHIRGEIAQIAGEDVTPLYAEFVGKEYYRAFTLGPEVDQDKIQASMSGGVLRLVLPKVEAEKPRKIEIKVE</sequence>
<organism evidence="4 5">
    <name type="scientific">Thermosulfuriphilus ammonigenes</name>
    <dbReference type="NCBI Taxonomy" id="1936021"/>
    <lineage>
        <taxon>Bacteria</taxon>
        <taxon>Pseudomonadati</taxon>
        <taxon>Thermodesulfobacteriota</taxon>
        <taxon>Thermodesulfobacteria</taxon>
        <taxon>Thermodesulfobacteriales</taxon>
        <taxon>Thermodesulfobacteriaceae</taxon>
        <taxon>Thermosulfuriphilus</taxon>
    </lineage>
</organism>
<dbReference type="EMBL" id="CP048877">
    <property type="protein sequence ID" value="QIJ72851.1"/>
    <property type="molecule type" value="Genomic_DNA"/>
</dbReference>
<evidence type="ECO:0000256" key="1">
    <source>
        <dbReference type="PROSITE-ProRule" id="PRU00285"/>
    </source>
</evidence>
<dbReference type="InterPro" id="IPR002068">
    <property type="entry name" value="A-crystallin/Hsp20_dom"/>
</dbReference>
<dbReference type="KEGG" id="tav:G4V39_04770"/>
<dbReference type="PROSITE" id="PS01031">
    <property type="entry name" value="SHSP"/>
    <property type="match status" value="1"/>
</dbReference>
<evidence type="ECO:0000313" key="4">
    <source>
        <dbReference type="EMBL" id="QIJ72851.1"/>
    </source>
</evidence>
<dbReference type="InterPro" id="IPR031107">
    <property type="entry name" value="Small_HSP"/>
</dbReference>
<dbReference type="Proteomes" id="UP000502179">
    <property type="component" value="Chromosome"/>
</dbReference>
<dbReference type="PANTHER" id="PTHR11527">
    <property type="entry name" value="HEAT-SHOCK PROTEIN 20 FAMILY MEMBER"/>
    <property type="match status" value="1"/>
</dbReference>
<dbReference type="CDD" id="cd06464">
    <property type="entry name" value="ACD_sHsps-like"/>
    <property type="match status" value="1"/>
</dbReference>
<accession>A0A6G7PZA1</accession>
<comment type="similarity">
    <text evidence="1 2">Belongs to the small heat shock protein (HSP20) family.</text>
</comment>
<gene>
    <name evidence="4" type="ORF">G4V39_04770</name>
</gene>
<dbReference type="AlphaFoldDB" id="A0A6G7PZA1"/>
<proteinExistence type="inferred from homology"/>